<feature type="region of interest" description="Disordered" evidence="1">
    <location>
        <begin position="1"/>
        <end position="22"/>
    </location>
</feature>
<gene>
    <name evidence="2" type="ORF">KGM_216189</name>
</gene>
<organism evidence="2 3">
    <name type="scientific">Danaus plexippus plexippus</name>
    <dbReference type="NCBI Taxonomy" id="278856"/>
    <lineage>
        <taxon>Eukaryota</taxon>
        <taxon>Metazoa</taxon>
        <taxon>Ecdysozoa</taxon>
        <taxon>Arthropoda</taxon>
        <taxon>Hexapoda</taxon>
        <taxon>Insecta</taxon>
        <taxon>Pterygota</taxon>
        <taxon>Neoptera</taxon>
        <taxon>Endopterygota</taxon>
        <taxon>Lepidoptera</taxon>
        <taxon>Glossata</taxon>
        <taxon>Ditrysia</taxon>
        <taxon>Papilionoidea</taxon>
        <taxon>Nymphalidae</taxon>
        <taxon>Danainae</taxon>
        <taxon>Danaini</taxon>
        <taxon>Danaina</taxon>
        <taxon>Danaus</taxon>
        <taxon>Danaus</taxon>
    </lineage>
</organism>
<keyword evidence="3" id="KW-1185">Reference proteome</keyword>
<sequence>MADRDLRVGRGFDKSPEGQTGGSEWEQRVLLMLRNMFGYKSIVAFDEYRYVKYVVFFDISLAEIISGCGNSGLFTRETCRHRKTSRHPGIAYTIFVAKLLRRRTDVTSHQRYRYNRLILVPLHLYTGLIRGMHGMRCSCIDYPGQRAILSELSASFGCIPVTGTASRLLSQFTHLAIRYHNKEFIELLIASGG</sequence>
<dbReference type="Proteomes" id="UP000007151">
    <property type="component" value="Unassembled WGS sequence"/>
</dbReference>
<name>A0A212EPU5_DANPL</name>
<comment type="caution">
    <text evidence="2">The sequence shown here is derived from an EMBL/GenBank/DDBJ whole genome shotgun (WGS) entry which is preliminary data.</text>
</comment>
<feature type="compositionally biased region" description="Basic and acidic residues" evidence="1">
    <location>
        <begin position="1"/>
        <end position="16"/>
    </location>
</feature>
<reference evidence="2 3" key="1">
    <citation type="journal article" date="2011" name="Cell">
        <title>The monarch butterfly genome yields insights into long-distance migration.</title>
        <authorList>
            <person name="Zhan S."/>
            <person name="Merlin C."/>
            <person name="Boore J.L."/>
            <person name="Reppert S.M."/>
        </authorList>
    </citation>
    <scope>NUCLEOTIDE SEQUENCE [LARGE SCALE GENOMIC DNA]</scope>
    <source>
        <strain evidence="2">F-2</strain>
    </source>
</reference>
<dbReference type="AlphaFoldDB" id="A0A212EPU5"/>
<accession>A0A212EPU5</accession>
<evidence type="ECO:0000256" key="1">
    <source>
        <dbReference type="SAM" id="MobiDB-lite"/>
    </source>
</evidence>
<proteinExistence type="predicted"/>
<dbReference type="InParanoid" id="A0A212EPU5"/>
<evidence type="ECO:0000313" key="2">
    <source>
        <dbReference type="EMBL" id="OWR43496.1"/>
    </source>
</evidence>
<dbReference type="KEGG" id="dpl:KGM_216189"/>
<dbReference type="EMBL" id="AGBW02013392">
    <property type="protein sequence ID" value="OWR43496.1"/>
    <property type="molecule type" value="Genomic_DNA"/>
</dbReference>
<protein>
    <submittedName>
        <fullName evidence="2">Uncharacterized protein</fullName>
    </submittedName>
</protein>
<evidence type="ECO:0000313" key="3">
    <source>
        <dbReference type="Proteomes" id="UP000007151"/>
    </source>
</evidence>